<comment type="caution">
    <text evidence="7">The sequence shown here is derived from an EMBL/GenBank/DDBJ whole genome shotgun (WGS) entry which is preliminary data.</text>
</comment>
<dbReference type="Pfam" id="PF13365">
    <property type="entry name" value="Trypsin_2"/>
    <property type="match status" value="1"/>
</dbReference>
<reference evidence="7" key="2">
    <citation type="submission" date="2020-09" db="EMBL/GenBank/DDBJ databases">
        <authorList>
            <person name="Sun Q."/>
            <person name="Sedlacek I."/>
        </authorList>
    </citation>
    <scope>NUCLEOTIDE SEQUENCE</scope>
    <source>
        <strain evidence="7">CCM 7905</strain>
    </source>
</reference>
<comment type="similarity">
    <text evidence="1">Belongs to the peptidase S1C family.</text>
</comment>
<keyword evidence="5" id="KW-0812">Transmembrane</keyword>
<keyword evidence="5" id="KW-1133">Transmembrane helix</keyword>
<gene>
    <name evidence="7" type="ORF">GCM10007304_34330</name>
</gene>
<dbReference type="InterPro" id="IPR043504">
    <property type="entry name" value="Peptidase_S1_PA_chymotrypsin"/>
</dbReference>
<evidence type="ECO:0000259" key="6">
    <source>
        <dbReference type="PROSITE" id="PS50106"/>
    </source>
</evidence>
<dbReference type="InterPro" id="IPR001478">
    <property type="entry name" value="PDZ"/>
</dbReference>
<feature type="domain" description="PDZ" evidence="6">
    <location>
        <begin position="396"/>
        <end position="452"/>
    </location>
</feature>
<protein>
    <recommendedName>
        <fullName evidence="6">PDZ domain-containing protein</fullName>
    </recommendedName>
</protein>
<dbReference type="Gene3D" id="2.40.10.10">
    <property type="entry name" value="Trypsin-like serine proteases"/>
    <property type="match status" value="2"/>
</dbReference>
<evidence type="ECO:0000256" key="5">
    <source>
        <dbReference type="SAM" id="Phobius"/>
    </source>
</evidence>
<evidence type="ECO:0000256" key="2">
    <source>
        <dbReference type="ARBA" id="ARBA00022670"/>
    </source>
</evidence>
<dbReference type="RefSeq" id="WP_188546023.1">
    <property type="nucleotide sequence ID" value="NZ_BMCU01000003.1"/>
</dbReference>
<keyword evidence="8" id="KW-1185">Reference proteome</keyword>
<keyword evidence="5" id="KW-0472">Membrane</keyword>
<reference evidence="7" key="1">
    <citation type="journal article" date="2014" name="Int. J. Syst. Evol. Microbiol.">
        <title>Complete genome sequence of Corynebacterium casei LMG S-19264T (=DSM 44701T), isolated from a smear-ripened cheese.</title>
        <authorList>
            <consortium name="US DOE Joint Genome Institute (JGI-PGF)"/>
            <person name="Walter F."/>
            <person name="Albersmeier A."/>
            <person name="Kalinowski J."/>
            <person name="Ruckert C."/>
        </authorList>
    </citation>
    <scope>NUCLEOTIDE SEQUENCE</scope>
    <source>
        <strain evidence="7">CCM 7905</strain>
    </source>
</reference>
<dbReference type="EMBL" id="BMCU01000003">
    <property type="protein sequence ID" value="GGG17298.1"/>
    <property type="molecule type" value="Genomic_DNA"/>
</dbReference>
<accession>A0A917G149</accession>
<evidence type="ECO:0000313" key="8">
    <source>
        <dbReference type="Proteomes" id="UP000654257"/>
    </source>
</evidence>
<organism evidence="7 8">
    <name type="scientific">Rhodococcoides trifolii</name>
    <dbReference type="NCBI Taxonomy" id="908250"/>
    <lineage>
        <taxon>Bacteria</taxon>
        <taxon>Bacillati</taxon>
        <taxon>Actinomycetota</taxon>
        <taxon>Actinomycetes</taxon>
        <taxon>Mycobacteriales</taxon>
        <taxon>Nocardiaceae</taxon>
        <taxon>Rhodococcoides</taxon>
    </lineage>
</organism>
<evidence type="ECO:0000256" key="1">
    <source>
        <dbReference type="ARBA" id="ARBA00010541"/>
    </source>
</evidence>
<dbReference type="SMART" id="SM00228">
    <property type="entry name" value="PDZ"/>
    <property type="match status" value="1"/>
</dbReference>
<feature type="compositionally biased region" description="Polar residues" evidence="4">
    <location>
        <begin position="474"/>
        <end position="488"/>
    </location>
</feature>
<evidence type="ECO:0000256" key="3">
    <source>
        <dbReference type="ARBA" id="ARBA00022801"/>
    </source>
</evidence>
<dbReference type="SUPFAM" id="SSF50494">
    <property type="entry name" value="Trypsin-like serine proteases"/>
    <property type="match status" value="1"/>
</dbReference>
<dbReference type="InterPro" id="IPR051201">
    <property type="entry name" value="Chloro_Bact_Ser_Proteases"/>
</dbReference>
<feature type="region of interest" description="Disordered" evidence="4">
    <location>
        <begin position="474"/>
        <end position="494"/>
    </location>
</feature>
<dbReference type="InterPro" id="IPR009003">
    <property type="entry name" value="Peptidase_S1_PA"/>
</dbReference>
<dbReference type="GO" id="GO:0006508">
    <property type="term" value="P:proteolysis"/>
    <property type="evidence" value="ECO:0007669"/>
    <property type="project" value="UniProtKB-KW"/>
</dbReference>
<feature type="compositionally biased region" description="Low complexity" evidence="4">
    <location>
        <begin position="53"/>
        <end position="99"/>
    </location>
</feature>
<feature type="compositionally biased region" description="Polar residues" evidence="4">
    <location>
        <begin position="37"/>
        <end position="52"/>
    </location>
</feature>
<evidence type="ECO:0000313" key="7">
    <source>
        <dbReference type="EMBL" id="GGG17298.1"/>
    </source>
</evidence>
<dbReference type="InterPro" id="IPR036034">
    <property type="entry name" value="PDZ_sf"/>
</dbReference>
<feature type="transmembrane region" description="Helical" evidence="5">
    <location>
        <begin position="133"/>
        <end position="155"/>
    </location>
</feature>
<dbReference type="Proteomes" id="UP000654257">
    <property type="component" value="Unassembled WGS sequence"/>
</dbReference>
<dbReference type="Gene3D" id="2.30.42.10">
    <property type="match status" value="1"/>
</dbReference>
<feature type="region of interest" description="Disordered" evidence="4">
    <location>
        <begin position="1"/>
        <end position="125"/>
    </location>
</feature>
<proteinExistence type="inferred from homology"/>
<evidence type="ECO:0000256" key="4">
    <source>
        <dbReference type="SAM" id="MobiDB-lite"/>
    </source>
</evidence>
<dbReference type="PANTHER" id="PTHR43343:SF3">
    <property type="entry name" value="PROTEASE DO-LIKE 8, CHLOROPLASTIC"/>
    <property type="match status" value="1"/>
</dbReference>
<keyword evidence="3" id="KW-0378">Hydrolase</keyword>
<keyword evidence="2" id="KW-0645">Protease</keyword>
<dbReference type="InterPro" id="IPR001940">
    <property type="entry name" value="Peptidase_S1C"/>
</dbReference>
<sequence length="494" mass="48481">MSEDRPNTGNSDGTDAAGSAPRHESGGHNPETPSPQSPETQAHGTAQFPTASQGNYGQQYPQGGFYGRPGYPQQGQPQQGQPYGNPGYPQGPYQPGYQPTEQLTGGAPGNPDVGPQHVGAITTSPKRSGRSMIVVGAIALALVSGGIGGAVGSLATRDGSTGTVTNSLNAPTATANQTANAPDGSVQAVAAKVLPSVVQIQVTGRQAEGEGSGIILSSDGLILTNNHVAAGAGANAQLQVSFNDGTTASATVVGADPASDIAVIKAQGKSNLTPIELGTSDGLAVGQQVVAVGSPLGLAGTVTSGIISSLNRPVSTTGESSNQATVIDAIQTDAAINPGNSGGALVNSQGQLIGVNSAIATLGASSGGGGQESQSGSIGLGFAIPVDQARRIADELVKTGKATQAIIGITVPSQDNANGATVMDVTADGPAAKASIPTGAVITKVDDRVIDNGDALIAAVRSHAPGDTVSVTYDNGGSPTTVQVTLGTAPSGGN</sequence>
<dbReference type="AlphaFoldDB" id="A0A917G149"/>
<dbReference type="Pfam" id="PF13180">
    <property type="entry name" value="PDZ_2"/>
    <property type="match status" value="1"/>
</dbReference>
<dbReference type="GO" id="GO:0004252">
    <property type="term" value="F:serine-type endopeptidase activity"/>
    <property type="evidence" value="ECO:0007669"/>
    <property type="project" value="InterPro"/>
</dbReference>
<dbReference type="SUPFAM" id="SSF50156">
    <property type="entry name" value="PDZ domain-like"/>
    <property type="match status" value="1"/>
</dbReference>
<name>A0A917G149_9NOCA</name>
<dbReference type="PRINTS" id="PR00834">
    <property type="entry name" value="PROTEASES2C"/>
</dbReference>
<dbReference type="PROSITE" id="PS50106">
    <property type="entry name" value="PDZ"/>
    <property type="match status" value="1"/>
</dbReference>
<dbReference type="PANTHER" id="PTHR43343">
    <property type="entry name" value="PEPTIDASE S12"/>
    <property type="match status" value="1"/>
</dbReference>